<evidence type="ECO:0000313" key="3">
    <source>
        <dbReference type="EMBL" id="GAA3872992.1"/>
    </source>
</evidence>
<reference evidence="4" key="1">
    <citation type="journal article" date="2019" name="Int. J. Syst. Evol. Microbiol.">
        <title>The Global Catalogue of Microorganisms (GCM) 10K type strain sequencing project: providing services to taxonomists for standard genome sequencing and annotation.</title>
        <authorList>
            <consortium name="The Broad Institute Genomics Platform"/>
            <consortium name="The Broad Institute Genome Sequencing Center for Infectious Disease"/>
            <person name="Wu L."/>
            <person name="Ma J."/>
        </authorList>
    </citation>
    <scope>NUCLEOTIDE SEQUENCE [LARGE SCALE GENOMIC DNA]</scope>
    <source>
        <strain evidence="4">JCM 17021</strain>
    </source>
</reference>
<dbReference type="EMBL" id="BAABCN010000002">
    <property type="protein sequence ID" value="GAA3872992.1"/>
    <property type="molecule type" value="Genomic_DNA"/>
</dbReference>
<proteinExistence type="predicted"/>
<dbReference type="Proteomes" id="UP001501803">
    <property type="component" value="Unassembled WGS sequence"/>
</dbReference>
<gene>
    <name evidence="3" type="ORF">GCM10022381_15010</name>
</gene>
<comment type="caution">
    <text evidence="3">The sequence shown here is derived from an EMBL/GenBank/DDBJ whole genome shotgun (WGS) entry which is preliminary data.</text>
</comment>
<feature type="transmembrane region" description="Helical" evidence="2">
    <location>
        <begin position="96"/>
        <end position="116"/>
    </location>
</feature>
<protein>
    <submittedName>
        <fullName evidence="3">Uncharacterized protein</fullName>
    </submittedName>
</protein>
<feature type="region of interest" description="Disordered" evidence="1">
    <location>
        <begin position="396"/>
        <end position="422"/>
    </location>
</feature>
<feature type="compositionally biased region" description="Basic and acidic residues" evidence="1">
    <location>
        <begin position="15"/>
        <end position="45"/>
    </location>
</feature>
<evidence type="ECO:0000256" key="2">
    <source>
        <dbReference type="SAM" id="Phobius"/>
    </source>
</evidence>
<dbReference type="RefSeq" id="WP_345064113.1">
    <property type="nucleotide sequence ID" value="NZ_BAABCN010000002.1"/>
</dbReference>
<feature type="compositionally biased region" description="Low complexity" evidence="1">
    <location>
        <begin position="1"/>
        <end position="10"/>
    </location>
</feature>
<organism evidence="3 4">
    <name type="scientific">Leifsonia kafniensis</name>
    <dbReference type="NCBI Taxonomy" id="475957"/>
    <lineage>
        <taxon>Bacteria</taxon>
        <taxon>Bacillati</taxon>
        <taxon>Actinomycetota</taxon>
        <taxon>Actinomycetes</taxon>
        <taxon>Micrococcales</taxon>
        <taxon>Microbacteriaceae</taxon>
        <taxon>Leifsonia</taxon>
    </lineage>
</organism>
<name>A0ABP7KCG5_9MICO</name>
<keyword evidence="2" id="KW-1133">Transmembrane helix</keyword>
<keyword evidence="2" id="KW-0472">Membrane</keyword>
<evidence type="ECO:0000256" key="1">
    <source>
        <dbReference type="SAM" id="MobiDB-lite"/>
    </source>
</evidence>
<sequence>MNDDMNSNTNDDNESGQHEREQHERELSEHELNEHDLVARLRDADPAADLEPSAGFAENVVARTLAEPVAETAEPAVQSAPVADLNSERVRRRPRWLPYVAVAASLALVGGAGFGIGAATGRPSITADGAALPISLQSGAGTNESSSQDGAVQSGAVQPGMVQNGFDNASGSRSKMSSDSISPSWFGRNNFSASGLSTDAGTASTYTFDAHTASNAETITALAAALGVEGTAELKDGSWMVGPQDGTAPSLSVSLDGTLSFYFADNRINPWQCGDGTVACEPPATLPSEDAAIDALRSLITSAGGDPGAFEFTSETWDGAFTRTAQAWPVVDGKRLDQSWSVELTDAGVVSANGALASIVPLGDYPIVSEQDGFKRLSDPRFGAQMTAMPLAMRAQTDGGPAASTDWVPPTEPPTTPAAGTSLSWPVNMVDIVSARLGLASQWQPDGGVLVVPAYEFTDAEGGTWSVIAVDDSKLDFGTE</sequence>
<feature type="region of interest" description="Disordered" evidence="1">
    <location>
        <begin position="1"/>
        <end position="52"/>
    </location>
</feature>
<accession>A0ABP7KCG5</accession>
<feature type="compositionally biased region" description="Polar residues" evidence="1">
    <location>
        <begin position="138"/>
        <end position="151"/>
    </location>
</feature>
<evidence type="ECO:0000313" key="4">
    <source>
        <dbReference type="Proteomes" id="UP001501803"/>
    </source>
</evidence>
<keyword evidence="2" id="KW-0812">Transmembrane</keyword>
<keyword evidence="4" id="KW-1185">Reference proteome</keyword>
<feature type="region of interest" description="Disordered" evidence="1">
    <location>
        <begin position="138"/>
        <end position="181"/>
    </location>
</feature>
<feature type="compositionally biased region" description="Polar residues" evidence="1">
    <location>
        <begin position="165"/>
        <end position="181"/>
    </location>
</feature>